<evidence type="ECO:0000256" key="7">
    <source>
        <dbReference type="ARBA" id="ARBA00022857"/>
    </source>
</evidence>
<feature type="binding site" evidence="11">
    <location>
        <begin position="103"/>
        <end position="105"/>
    </location>
    <ligand>
        <name>substrate</name>
    </ligand>
</feature>
<dbReference type="SUPFAM" id="SSF51395">
    <property type="entry name" value="FMN-linked oxidoreductases"/>
    <property type="match status" value="1"/>
</dbReference>
<dbReference type="GO" id="GO:0000287">
    <property type="term" value="F:magnesium ion binding"/>
    <property type="evidence" value="ECO:0007669"/>
    <property type="project" value="UniProtKB-UniRule"/>
</dbReference>
<evidence type="ECO:0000256" key="2">
    <source>
        <dbReference type="ARBA" id="ARBA00022490"/>
    </source>
</evidence>
<keyword evidence="9 11" id="KW-0413">Isomerase</keyword>
<feature type="binding site" evidence="11">
    <location>
        <begin position="73"/>
        <end position="75"/>
    </location>
    <ligand>
        <name>FMN</name>
        <dbReference type="ChEBI" id="CHEBI:58210"/>
    </ligand>
</feature>
<evidence type="ECO:0000256" key="3">
    <source>
        <dbReference type="ARBA" id="ARBA00022630"/>
    </source>
</evidence>
<dbReference type="InterPro" id="IPR000262">
    <property type="entry name" value="FMN-dep_DH"/>
</dbReference>
<accession>A0A3L7AFR4</accession>
<feature type="binding site" evidence="11">
    <location>
        <position position="199"/>
    </location>
    <ligand>
        <name>FMN</name>
        <dbReference type="ChEBI" id="CHEBI:58210"/>
    </ligand>
</feature>
<dbReference type="NCBIfam" id="TIGR02151">
    <property type="entry name" value="IPP_isom_2"/>
    <property type="match status" value="1"/>
</dbReference>
<comment type="cofactor">
    <cofactor evidence="11">
        <name>Mg(2+)</name>
        <dbReference type="ChEBI" id="CHEBI:18420"/>
    </cofactor>
</comment>
<keyword evidence="3 11" id="KW-0285">Flavoprotein</keyword>
<dbReference type="HAMAP" id="MF_00354">
    <property type="entry name" value="Idi_2"/>
    <property type="match status" value="1"/>
</dbReference>
<evidence type="ECO:0000313" key="14">
    <source>
        <dbReference type="Proteomes" id="UP000269692"/>
    </source>
</evidence>
<dbReference type="InterPro" id="IPR013785">
    <property type="entry name" value="Aldolase_TIM"/>
</dbReference>
<evidence type="ECO:0000259" key="12">
    <source>
        <dbReference type="Pfam" id="PF01070"/>
    </source>
</evidence>
<comment type="cofactor">
    <cofactor evidence="1 11">
        <name>FMN</name>
        <dbReference type="ChEBI" id="CHEBI:58210"/>
    </cofactor>
</comment>
<evidence type="ECO:0000256" key="4">
    <source>
        <dbReference type="ARBA" id="ARBA00022643"/>
    </source>
</evidence>
<dbReference type="InterPro" id="IPR011179">
    <property type="entry name" value="IPdP_isomerase"/>
</dbReference>
<comment type="subcellular location">
    <subcellularLocation>
        <location evidence="11">Cytoplasm</location>
    </subcellularLocation>
</comment>
<comment type="subunit">
    <text evidence="10 11">Homooctamer. Dimer of tetramers.</text>
</comment>
<feature type="binding site" evidence="11">
    <location>
        <position position="229"/>
    </location>
    <ligand>
        <name>FMN</name>
        <dbReference type="ChEBI" id="CHEBI:58210"/>
    </ligand>
</feature>
<dbReference type="CDD" id="cd02811">
    <property type="entry name" value="IDI-2_FMN"/>
    <property type="match status" value="1"/>
</dbReference>
<keyword evidence="2 11" id="KW-0963">Cytoplasm</keyword>
<name>A0A3L7AFR4_9HYPH</name>
<comment type="caution">
    <text evidence="11">Lacks conserved residue(s) required for the propagation of feature annotation.</text>
</comment>
<dbReference type="OrthoDB" id="9795032at2"/>
<evidence type="ECO:0000256" key="1">
    <source>
        <dbReference type="ARBA" id="ARBA00001917"/>
    </source>
</evidence>
<dbReference type="GO" id="GO:0004452">
    <property type="term" value="F:isopentenyl-diphosphate delta-isomerase activity"/>
    <property type="evidence" value="ECO:0007669"/>
    <property type="project" value="UniProtKB-UniRule"/>
</dbReference>
<dbReference type="Proteomes" id="UP000269692">
    <property type="component" value="Unassembled WGS sequence"/>
</dbReference>
<dbReference type="GO" id="GO:0005737">
    <property type="term" value="C:cytoplasm"/>
    <property type="evidence" value="ECO:0007669"/>
    <property type="project" value="UniProtKB-SubCell"/>
</dbReference>
<dbReference type="PANTHER" id="PTHR43665">
    <property type="entry name" value="ISOPENTENYL-DIPHOSPHATE DELTA-ISOMERASE"/>
    <property type="match status" value="1"/>
</dbReference>
<evidence type="ECO:0000313" key="13">
    <source>
        <dbReference type="EMBL" id="RLP78481.1"/>
    </source>
</evidence>
<sequence>MSNRNEEGADAQKRKQDHIDIVLDGARARSRVPAGFDAVRLAHCALPEIALDEVDLCATFLGRRLKAPVLISSMTGGPAQSERINIHLAEAAQALGLALGVGSQRIAIERQGAAGLTRDLRRRAPDAALYANLGVAQFVKGYGVDEARRAVEMIGADGLILHLNPLQEAIQPEGDRDWRGALKAIAALTRALAVPVIAKEVGFGLSGAVARALADAGVAALDVAGAGGTNWALVEGERGIGASKRVAEAFADWGIPTVASLTAVRGACPDIPLIASGGVRHGVDMAKAIRLGADLAAQAAGTLEAALTSTEAVVDHFDIVIRQLKVACFATGARDLAALRHVPLERAEP</sequence>
<keyword evidence="14" id="KW-1185">Reference proteome</keyword>
<evidence type="ECO:0000256" key="6">
    <source>
        <dbReference type="ARBA" id="ARBA00022842"/>
    </source>
</evidence>
<dbReference type="EC" id="5.3.3.2" evidence="11"/>
<comment type="function">
    <text evidence="11">Involved in the biosynthesis of isoprenoids. Catalyzes the 1,3-allylic rearrangement of the homoallylic substrate isopentenyl (IPP) to its allylic isomer, dimethylallyl diphosphate (DMAPP).</text>
</comment>
<dbReference type="SMART" id="SM01240">
    <property type="entry name" value="IMPDH"/>
    <property type="match status" value="1"/>
</dbReference>
<organism evidence="13 14">
    <name type="scientific">Xanthobacter tagetidis</name>
    <dbReference type="NCBI Taxonomy" id="60216"/>
    <lineage>
        <taxon>Bacteria</taxon>
        <taxon>Pseudomonadati</taxon>
        <taxon>Pseudomonadota</taxon>
        <taxon>Alphaproteobacteria</taxon>
        <taxon>Hyphomicrobiales</taxon>
        <taxon>Xanthobacteraceae</taxon>
        <taxon>Xanthobacter</taxon>
    </lineage>
</organism>
<feature type="binding site" evidence="11">
    <location>
        <position position="72"/>
    </location>
    <ligand>
        <name>FMN</name>
        <dbReference type="ChEBI" id="CHEBI:58210"/>
    </ligand>
</feature>
<feature type="binding site" evidence="11">
    <location>
        <begin position="14"/>
        <end position="15"/>
    </location>
    <ligand>
        <name>substrate</name>
    </ligand>
</feature>
<feature type="binding site" evidence="11">
    <location>
        <begin position="278"/>
        <end position="280"/>
    </location>
    <ligand>
        <name>FMN</name>
        <dbReference type="ChEBI" id="CHEBI:58210"/>
    </ligand>
</feature>
<dbReference type="RefSeq" id="WP_121623533.1">
    <property type="nucleotide sequence ID" value="NZ_JACIIW010000001.1"/>
</dbReference>
<dbReference type="GO" id="GO:0008299">
    <property type="term" value="P:isoprenoid biosynthetic process"/>
    <property type="evidence" value="ECO:0007669"/>
    <property type="project" value="UniProtKB-UniRule"/>
</dbReference>
<evidence type="ECO:0000256" key="11">
    <source>
        <dbReference type="HAMAP-Rule" id="MF_00354"/>
    </source>
</evidence>
<reference evidence="13 14" key="1">
    <citation type="submission" date="2018-10" db="EMBL/GenBank/DDBJ databases">
        <title>Xanthobacter tagetidis genome sequencing and assembly.</title>
        <authorList>
            <person name="Maclea K.S."/>
            <person name="Goen A.E."/>
            <person name="Fatima S.A."/>
        </authorList>
    </citation>
    <scope>NUCLEOTIDE SEQUENCE [LARGE SCALE GENOMIC DNA]</scope>
    <source>
        <strain evidence="13 14">ATCC 700314</strain>
    </source>
</reference>
<keyword evidence="5 11" id="KW-0479">Metal-binding</keyword>
<dbReference type="GO" id="GO:0070402">
    <property type="term" value="F:NADPH binding"/>
    <property type="evidence" value="ECO:0007669"/>
    <property type="project" value="UniProtKB-UniRule"/>
</dbReference>
<dbReference type="Pfam" id="PF01070">
    <property type="entry name" value="FMN_dh"/>
    <property type="match status" value="1"/>
</dbReference>
<feature type="binding site" evidence="11">
    <location>
        <position position="103"/>
    </location>
    <ligand>
        <name>FMN</name>
        <dbReference type="ChEBI" id="CHEBI:58210"/>
    </ligand>
</feature>
<feature type="binding site" evidence="11">
    <location>
        <position position="167"/>
    </location>
    <ligand>
        <name>substrate</name>
    </ligand>
</feature>
<dbReference type="GO" id="GO:0010181">
    <property type="term" value="F:FMN binding"/>
    <property type="evidence" value="ECO:0007669"/>
    <property type="project" value="UniProtKB-UniRule"/>
</dbReference>
<dbReference type="EMBL" id="RCTF01000008">
    <property type="protein sequence ID" value="RLP78481.1"/>
    <property type="molecule type" value="Genomic_DNA"/>
</dbReference>
<feature type="binding site" evidence="11">
    <location>
        <begin position="299"/>
        <end position="300"/>
    </location>
    <ligand>
        <name>FMN</name>
        <dbReference type="ChEBI" id="CHEBI:58210"/>
    </ligand>
</feature>
<keyword evidence="8 11" id="KW-0414">Isoprene biosynthesis</keyword>
<evidence type="ECO:0000256" key="9">
    <source>
        <dbReference type="ARBA" id="ARBA00023235"/>
    </source>
</evidence>
<evidence type="ECO:0000256" key="8">
    <source>
        <dbReference type="ARBA" id="ARBA00023229"/>
    </source>
</evidence>
<evidence type="ECO:0000256" key="10">
    <source>
        <dbReference type="ARBA" id="ARBA00025810"/>
    </source>
</evidence>
<comment type="catalytic activity">
    <reaction evidence="11">
        <text>isopentenyl diphosphate = dimethylallyl diphosphate</text>
        <dbReference type="Rhea" id="RHEA:23284"/>
        <dbReference type="ChEBI" id="CHEBI:57623"/>
        <dbReference type="ChEBI" id="CHEBI:128769"/>
        <dbReference type="EC" id="5.3.3.2"/>
    </reaction>
</comment>
<proteinExistence type="inferred from homology"/>
<comment type="caution">
    <text evidence="13">The sequence shown here is derived from an EMBL/GenBank/DDBJ whole genome shotgun (WGS) entry which is preliminary data.</text>
</comment>
<dbReference type="PIRSF" id="PIRSF003314">
    <property type="entry name" value="IPP_isomerase"/>
    <property type="match status" value="1"/>
</dbReference>
<feature type="binding site" evidence="11">
    <location>
        <position position="132"/>
    </location>
    <ligand>
        <name>FMN</name>
        <dbReference type="ChEBI" id="CHEBI:58210"/>
    </ligand>
</feature>
<dbReference type="Gene3D" id="3.20.20.70">
    <property type="entry name" value="Aldolase class I"/>
    <property type="match status" value="1"/>
</dbReference>
<keyword evidence="6 11" id="KW-0460">Magnesium</keyword>
<comment type="cofactor">
    <cofactor evidence="11">
        <name>NADPH</name>
        <dbReference type="ChEBI" id="CHEBI:57783"/>
    </cofactor>
</comment>
<comment type="similarity">
    <text evidence="11">Belongs to the IPP isomerase type 2 family.</text>
</comment>
<keyword evidence="7 11" id="KW-0521">NADP</keyword>
<feature type="binding site" evidence="11">
    <location>
        <position position="168"/>
    </location>
    <ligand>
        <name>Mg(2+)</name>
        <dbReference type="ChEBI" id="CHEBI:18420"/>
    </ligand>
</feature>
<feature type="domain" description="FMN-dependent dehydrogenase" evidence="12">
    <location>
        <begin position="182"/>
        <end position="340"/>
    </location>
</feature>
<protein>
    <recommendedName>
        <fullName evidence="11">Isopentenyl-diphosphate delta-isomerase</fullName>
        <shortName evidence="11">IPP isomerase</shortName>
        <ecNumber evidence="11">5.3.3.2</ecNumber>
    </recommendedName>
    <alternativeName>
        <fullName evidence="11">Isopentenyl diphosphate:dimethylallyl diphosphate isomerase</fullName>
    </alternativeName>
    <alternativeName>
        <fullName evidence="11">Isopentenyl pyrophosphate isomerase</fullName>
    </alternativeName>
    <alternativeName>
        <fullName evidence="11">Type 2 isopentenyl diphosphate isomerase</fullName>
        <shortName evidence="11">IDI-2</shortName>
    </alternativeName>
</protein>
<keyword evidence="4 11" id="KW-0288">FMN</keyword>
<gene>
    <name evidence="11" type="primary">fni</name>
    <name evidence="13" type="ORF">D9R14_11810</name>
</gene>
<dbReference type="GO" id="GO:0016491">
    <property type="term" value="F:oxidoreductase activity"/>
    <property type="evidence" value="ECO:0007669"/>
    <property type="project" value="InterPro"/>
</dbReference>
<evidence type="ECO:0000256" key="5">
    <source>
        <dbReference type="ARBA" id="ARBA00022723"/>
    </source>
</evidence>
<dbReference type="AlphaFoldDB" id="A0A3L7AFR4"/>
<dbReference type="PANTHER" id="PTHR43665:SF1">
    <property type="entry name" value="ISOPENTENYL-DIPHOSPHATE DELTA-ISOMERASE"/>
    <property type="match status" value="1"/>
</dbReference>